<dbReference type="Proteomes" id="UP000194968">
    <property type="component" value="Unassembled WGS sequence"/>
</dbReference>
<reference evidence="2 3" key="1">
    <citation type="submission" date="2017-03" db="EMBL/GenBank/DDBJ databases">
        <title>Comparative genomics of honeybee gut symbionts reveal geographically distinct and subgroup specific antibiotic resistance.</title>
        <authorList>
            <person name="Ludvigsen J."/>
            <person name="Porcellato D."/>
            <person name="Labee-Lund T.M."/>
            <person name="Amdam G.V."/>
            <person name="Rudi K."/>
        </authorList>
    </citation>
    <scope>NUCLEOTIDE SEQUENCE [LARGE SCALE GENOMIC DNA]</scope>
    <source>
        <strain evidence="2 3">A-4-12</strain>
    </source>
</reference>
<feature type="region of interest" description="Disordered" evidence="1">
    <location>
        <begin position="22"/>
        <end position="54"/>
    </location>
</feature>
<dbReference type="OrthoDB" id="7058359at2"/>
<evidence type="ECO:0000313" key="3">
    <source>
        <dbReference type="Proteomes" id="UP000194968"/>
    </source>
</evidence>
<organism evidence="2 3">
    <name type="scientific">Gilliamella apis</name>
    <dbReference type="NCBI Taxonomy" id="1970738"/>
    <lineage>
        <taxon>Bacteria</taxon>
        <taxon>Pseudomonadati</taxon>
        <taxon>Pseudomonadota</taxon>
        <taxon>Gammaproteobacteria</taxon>
        <taxon>Orbales</taxon>
        <taxon>Orbaceae</taxon>
        <taxon>Gilliamella</taxon>
    </lineage>
</organism>
<evidence type="ECO:0008006" key="4">
    <source>
        <dbReference type="Google" id="ProtNLM"/>
    </source>
</evidence>
<dbReference type="RefSeq" id="WP_034901625.1">
    <property type="nucleotide sequence ID" value="NZ_CP132382.1"/>
</dbReference>
<evidence type="ECO:0000313" key="2">
    <source>
        <dbReference type="EMBL" id="OTQ48483.1"/>
    </source>
</evidence>
<evidence type="ECO:0000256" key="1">
    <source>
        <dbReference type="SAM" id="MobiDB-lite"/>
    </source>
</evidence>
<accession>A0A242NSJ1</accession>
<accession>A0A242P7Q1</accession>
<dbReference type="GeneID" id="99744620"/>
<comment type="caution">
    <text evidence="2">The sequence shown here is derived from an EMBL/GenBank/DDBJ whole genome shotgun (WGS) entry which is preliminary data.</text>
</comment>
<proteinExistence type="predicted"/>
<name>A0A242P7Q1_9GAMM</name>
<sequence length="159" mass="17737">MKGLKYSALIFIAAALFGCDDSKSKPADNSTNSEPAKTAPVSNDTQATKPDLSKAQDKYISEAKRLLPVKVNEYSNLVDLYKENNSINYKYVMDVSKDDLDIDQSKKVTADALKTLYCSDNSEMKDFKNAFPDGAIHNYYIKDEMVFSIHLKPADCDAK</sequence>
<feature type="compositionally biased region" description="Polar residues" evidence="1">
    <location>
        <begin position="27"/>
        <end position="48"/>
    </location>
</feature>
<protein>
    <recommendedName>
        <fullName evidence="4">Protein K</fullName>
    </recommendedName>
</protein>
<dbReference type="AlphaFoldDB" id="A0A242P7Q1"/>
<gene>
    <name evidence="2" type="ORF">B6D06_09975</name>
</gene>
<dbReference type="PROSITE" id="PS51257">
    <property type="entry name" value="PROKAR_LIPOPROTEIN"/>
    <property type="match status" value="1"/>
</dbReference>
<dbReference type="EMBL" id="NASK01000102">
    <property type="protein sequence ID" value="OTQ48483.1"/>
    <property type="molecule type" value="Genomic_DNA"/>
</dbReference>